<dbReference type="RefSeq" id="XP_020078279.1">
    <property type="nucleotide sequence ID" value="XM_020223492.1"/>
</dbReference>
<organism evidence="1 2">
    <name type="scientific">Hyphopichia burtonii NRRL Y-1933</name>
    <dbReference type="NCBI Taxonomy" id="984485"/>
    <lineage>
        <taxon>Eukaryota</taxon>
        <taxon>Fungi</taxon>
        <taxon>Dikarya</taxon>
        <taxon>Ascomycota</taxon>
        <taxon>Saccharomycotina</taxon>
        <taxon>Pichiomycetes</taxon>
        <taxon>Debaryomycetaceae</taxon>
        <taxon>Hyphopichia</taxon>
    </lineage>
</organism>
<dbReference type="GeneID" id="30998041"/>
<keyword evidence="2" id="KW-1185">Reference proteome</keyword>
<evidence type="ECO:0000313" key="1">
    <source>
        <dbReference type="EMBL" id="ODV69212.1"/>
    </source>
</evidence>
<dbReference type="Proteomes" id="UP000095085">
    <property type="component" value="Unassembled WGS sequence"/>
</dbReference>
<accession>A0A1E4RPK9</accession>
<name>A0A1E4RPK9_9ASCO</name>
<sequence>MDDIYQKYTILNTSNEYLLFFTNNFNDITCQKSDINYNNINPSKENSVNSMIFNRKIEKLLPTTHRSILKNKVNENLDWELSGSKNLDSVEFEDFYSNFKNNELLKLNQEPLLNNLRLIQLENYYNCVI</sequence>
<evidence type="ECO:0000313" key="2">
    <source>
        <dbReference type="Proteomes" id="UP000095085"/>
    </source>
</evidence>
<dbReference type="AlphaFoldDB" id="A0A1E4RPK9"/>
<dbReference type="OrthoDB" id="4024850at2759"/>
<protein>
    <submittedName>
        <fullName evidence="1">Uncharacterized protein</fullName>
    </submittedName>
</protein>
<dbReference type="EMBL" id="KV454539">
    <property type="protein sequence ID" value="ODV69212.1"/>
    <property type="molecule type" value="Genomic_DNA"/>
</dbReference>
<reference evidence="2" key="1">
    <citation type="submission" date="2016-05" db="EMBL/GenBank/DDBJ databases">
        <title>Comparative genomics of biotechnologically important yeasts.</title>
        <authorList>
            <consortium name="DOE Joint Genome Institute"/>
            <person name="Riley R."/>
            <person name="Haridas S."/>
            <person name="Wolfe K.H."/>
            <person name="Lopes M.R."/>
            <person name="Hittinger C.T."/>
            <person name="Goker M."/>
            <person name="Salamov A."/>
            <person name="Wisecaver J."/>
            <person name="Long T.M."/>
            <person name="Aerts A.L."/>
            <person name="Barry K."/>
            <person name="Choi C."/>
            <person name="Clum A."/>
            <person name="Coughlan A.Y."/>
            <person name="Deshpande S."/>
            <person name="Douglass A.P."/>
            <person name="Hanson S.J."/>
            <person name="Klenk H.-P."/>
            <person name="Labutti K."/>
            <person name="Lapidus A."/>
            <person name="Lindquist E."/>
            <person name="Lipzen A."/>
            <person name="Meier-Kolthoff J.P."/>
            <person name="Ohm R.A."/>
            <person name="Otillar R.P."/>
            <person name="Pangilinan J."/>
            <person name="Peng Y."/>
            <person name="Rokas A."/>
            <person name="Rosa C.A."/>
            <person name="Scheuner C."/>
            <person name="Sibirny A.A."/>
            <person name="Slot J.C."/>
            <person name="Stielow J.B."/>
            <person name="Sun H."/>
            <person name="Kurtzman C.P."/>
            <person name="Blackwell M."/>
            <person name="Grigoriev I.V."/>
            <person name="Jeffries T.W."/>
        </authorList>
    </citation>
    <scope>NUCLEOTIDE SEQUENCE [LARGE SCALE GENOMIC DNA]</scope>
    <source>
        <strain evidence="2">NRRL Y-1933</strain>
    </source>
</reference>
<gene>
    <name evidence="1" type="ORF">HYPBUDRAFT_5251</name>
</gene>
<proteinExistence type="predicted"/>